<dbReference type="Proteomes" id="UP001153076">
    <property type="component" value="Unassembled WGS sequence"/>
</dbReference>
<evidence type="ECO:0000256" key="1">
    <source>
        <dbReference type="SAM" id="MobiDB-lite"/>
    </source>
</evidence>
<dbReference type="EMBL" id="JAKOGI010000694">
    <property type="protein sequence ID" value="KAJ8431350.1"/>
    <property type="molecule type" value="Genomic_DNA"/>
</dbReference>
<dbReference type="AlphaFoldDB" id="A0A9Q1JUW4"/>
<dbReference type="PROSITE" id="PS50006">
    <property type="entry name" value="FHA_DOMAIN"/>
    <property type="match status" value="1"/>
</dbReference>
<dbReference type="InterPro" id="IPR058353">
    <property type="entry name" value="DUF8040"/>
</dbReference>
<sequence>MIPSDEANRDDSIDQVQLTAGKESRSPSRSVHTNTRKRRIEGGSSSDRRRLRQEFVDLSVRDAQIQNALNVLRLRNEARVQAQTSTYQQVLTKLRQHPRVAATGPDFIFNVMEMHDEEEHSIDTLILHTLTGSSSQHAPSSQLRLPRMIGRESGARFIHRVLYGNRLDFYHQLLRLDRDAFIHLVNLMIEKQLLDEGHYLKVAEIVAIGLYILTREASYCDVQIQFPHSPSSISKYHNQVL</sequence>
<feature type="compositionally biased region" description="Basic and acidic residues" evidence="1">
    <location>
        <begin position="1"/>
        <end position="12"/>
    </location>
</feature>
<evidence type="ECO:0000259" key="2">
    <source>
        <dbReference type="PROSITE" id="PS50006"/>
    </source>
</evidence>
<accession>A0A9Q1JUW4</accession>
<keyword evidence="4" id="KW-1185">Reference proteome</keyword>
<gene>
    <name evidence="3" type="ORF">Cgig2_002073</name>
</gene>
<feature type="domain" description="FHA" evidence="2">
    <location>
        <begin position="211"/>
        <end position="241"/>
    </location>
</feature>
<dbReference type="Pfam" id="PF26138">
    <property type="entry name" value="DUF8040"/>
    <property type="match status" value="1"/>
</dbReference>
<name>A0A9Q1JUW4_9CARY</name>
<feature type="region of interest" description="Disordered" evidence="1">
    <location>
        <begin position="1"/>
        <end position="47"/>
    </location>
</feature>
<dbReference type="InterPro" id="IPR000253">
    <property type="entry name" value="FHA_dom"/>
</dbReference>
<dbReference type="OrthoDB" id="1928893at2759"/>
<evidence type="ECO:0000313" key="4">
    <source>
        <dbReference type="Proteomes" id="UP001153076"/>
    </source>
</evidence>
<protein>
    <recommendedName>
        <fullName evidence="2">FHA domain-containing protein</fullName>
    </recommendedName>
</protein>
<evidence type="ECO:0000313" key="3">
    <source>
        <dbReference type="EMBL" id="KAJ8431350.1"/>
    </source>
</evidence>
<organism evidence="3 4">
    <name type="scientific">Carnegiea gigantea</name>
    <dbReference type="NCBI Taxonomy" id="171969"/>
    <lineage>
        <taxon>Eukaryota</taxon>
        <taxon>Viridiplantae</taxon>
        <taxon>Streptophyta</taxon>
        <taxon>Embryophyta</taxon>
        <taxon>Tracheophyta</taxon>
        <taxon>Spermatophyta</taxon>
        <taxon>Magnoliopsida</taxon>
        <taxon>eudicotyledons</taxon>
        <taxon>Gunneridae</taxon>
        <taxon>Pentapetalae</taxon>
        <taxon>Caryophyllales</taxon>
        <taxon>Cactineae</taxon>
        <taxon>Cactaceae</taxon>
        <taxon>Cactoideae</taxon>
        <taxon>Echinocereeae</taxon>
        <taxon>Carnegiea</taxon>
    </lineage>
</organism>
<proteinExistence type="predicted"/>
<comment type="caution">
    <text evidence="3">The sequence shown here is derived from an EMBL/GenBank/DDBJ whole genome shotgun (WGS) entry which is preliminary data.</text>
</comment>
<reference evidence="3" key="1">
    <citation type="submission" date="2022-04" db="EMBL/GenBank/DDBJ databases">
        <title>Carnegiea gigantea Genome sequencing and assembly v2.</title>
        <authorList>
            <person name="Copetti D."/>
            <person name="Sanderson M.J."/>
            <person name="Burquez A."/>
            <person name="Wojciechowski M.F."/>
        </authorList>
    </citation>
    <scope>NUCLEOTIDE SEQUENCE</scope>
    <source>
        <strain evidence="3">SGP5-SGP5p</strain>
        <tissue evidence="3">Aerial part</tissue>
    </source>
</reference>